<dbReference type="RefSeq" id="WP_115756074.1">
    <property type="nucleotide sequence ID" value="NZ_QFCQ01000059.1"/>
</dbReference>
<dbReference type="Gene3D" id="3.40.50.10420">
    <property type="entry name" value="NagB/RpiA/CoA transferase-like"/>
    <property type="match status" value="1"/>
</dbReference>
<dbReference type="AlphaFoldDB" id="A0A3D8PA23"/>
<protein>
    <submittedName>
        <fullName evidence="2">Lactate utilization protein</fullName>
    </submittedName>
</protein>
<name>A0A3D8PA23_9RHOB</name>
<dbReference type="Proteomes" id="UP000256679">
    <property type="component" value="Unassembled WGS sequence"/>
</dbReference>
<evidence type="ECO:0000313" key="3">
    <source>
        <dbReference type="Proteomes" id="UP000256679"/>
    </source>
</evidence>
<dbReference type="PANTHER" id="PTHR36179">
    <property type="entry name" value="LUD_DOM DOMAIN-CONTAINING PROTEIN"/>
    <property type="match status" value="1"/>
</dbReference>
<evidence type="ECO:0000313" key="2">
    <source>
        <dbReference type="EMBL" id="RDW12923.1"/>
    </source>
</evidence>
<dbReference type="InterPro" id="IPR024185">
    <property type="entry name" value="FTHF_cligase-like_sf"/>
</dbReference>
<evidence type="ECO:0000259" key="1">
    <source>
        <dbReference type="Pfam" id="PF02589"/>
    </source>
</evidence>
<sequence>MAMGDTNLAKEIQQFNRLRAEVVIENLKKKHMDGHFVETRQEALDLLLDLIPPGAKLGRGDSVTLNQLGVFEALIERGENEFINPVRTDKQGYNPPREERRAMQRQTLLSDVYLAGTNAITMQGTIVNTDGSGNRVAAMCFGPKKVILIAGCNKIVADVDAALARIRDFAGPVNMWRHKLKHSHDDGLGWGVLRYTAIIDGNQPVEQGKITVILVNDDLGM</sequence>
<gene>
    <name evidence="2" type="ORF">DIE28_11010</name>
</gene>
<accession>A0A3D8PA23</accession>
<proteinExistence type="predicted"/>
<dbReference type="EMBL" id="QFCQ01000059">
    <property type="protein sequence ID" value="RDW12923.1"/>
    <property type="molecule type" value="Genomic_DNA"/>
</dbReference>
<organism evidence="2 3">
    <name type="scientific">Paracoccus thiocyanatus</name>
    <dbReference type="NCBI Taxonomy" id="34006"/>
    <lineage>
        <taxon>Bacteria</taxon>
        <taxon>Pseudomonadati</taxon>
        <taxon>Pseudomonadota</taxon>
        <taxon>Alphaproteobacteria</taxon>
        <taxon>Rhodobacterales</taxon>
        <taxon>Paracoccaceae</taxon>
        <taxon>Paracoccus</taxon>
    </lineage>
</organism>
<comment type="caution">
    <text evidence="2">The sequence shown here is derived from an EMBL/GenBank/DDBJ whole genome shotgun (WGS) entry which is preliminary data.</text>
</comment>
<dbReference type="PANTHER" id="PTHR36179:SF2">
    <property type="entry name" value="LUD DOMAIN-CONTAINING PROTEIN"/>
    <property type="match status" value="1"/>
</dbReference>
<dbReference type="Pfam" id="PF02589">
    <property type="entry name" value="LUD_dom"/>
    <property type="match status" value="1"/>
</dbReference>
<keyword evidence="3" id="KW-1185">Reference proteome</keyword>
<dbReference type="InterPro" id="IPR003741">
    <property type="entry name" value="LUD_dom"/>
</dbReference>
<reference evidence="2 3" key="1">
    <citation type="submission" date="2018-05" db="EMBL/GenBank/DDBJ databases">
        <title>Whole genome sequencing of Paracoccus thiocyanatus SST.</title>
        <authorList>
            <person name="Ghosh W."/>
            <person name="Rameez M.J."/>
            <person name="Roy C."/>
        </authorList>
    </citation>
    <scope>NUCLEOTIDE SEQUENCE [LARGE SCALE GENOMIC DNA]</scope>
    <source>
        <strain evidence="2 3">SST</strain>
    </source>
</reference>
<feature type="domain" description="LUD" evidence="1">
    <location>
        <begin position="21"/>
        <end position="177"/>
    </location>
</feature>